<proteinExistence type="predicted"/>
<dbReference type="Proteomes" id="UP000252355">
    <property type="component" value="Unassembled WGS sequence"/>
</dbReference>
<name>A0A367ZRC8_9BACT</name>
<gene>
    <name evidence="2" type="ORF">OZSIB_3801</name>
</gene>
<reference evidence="2 3" key="1">
    <citation type="submission" date="2018-05" db="EMBL/GenBank/DDBJ databases">
        <title>A metagenomic window into the 2 km-deep terrestrial subsurface aquifer revealed taxonomically and functionally diverse microbial community comprising novel uncultured bacterial lineages.</title>
        <authorList>
            <person name="Kadnikov V.V."/>
            <person name="Mardanov A.V."/>
            <person name="Beletsky A.V."/>
            <person name="Banks D."/>
            <person name="Pimenov N.V."/>
            <person name="Frank Y.A."/>
            <person name="Karnachuk O.V."/>
            <person name="Ravin N.V."/>
        </authorList>
    </citation>
    <scope>NUCLEOTIDE SEQUENCE [LARGE SCALE GENOMIC DNA]</scope>
    <source>
        <strain evidence="2">BY5</strain>
    </source>
</reference>
<sequence>MLETARGDEAAQAVAATLPEPVRASLDRLEKAGRAYYEFRASLMVKNNEGLTKTYNRFHDPGHDGTGINGRAPADVVADIKKLRALHAEMDRAVLDAYGWGDIPTACEFLLDYEEDEDDDDEGAFRRRQKPWRYRWPDEVRDEVLARLLKLNADRAAEERRKGLTAGPKRPPASSDDDSPPADLDPAPKRGRKKKSSASHATLPGLSPANEDSEP</sequence>
<accession>A0A367ZRC8</accession>
<dbReference type="EMBL" id="QOQW01000009">
    <property type="protein sequence ID" value="RCK79932.1"/>
    <property type="molecule type" value="Genomic_DNA"/>
</dbReference>
<evidence type="ECO:0000313" key="3">
    <source>
        <dbReference type="Proteomes" id="UP000252355"/>
    </source>
</evidence>
<evidence type="ECO:0000313" key="2">
    <source>
        <dbReference type="EMBL" id="RCK79932.1"/>
    </source>
</evidence>
<dbReference type="AlphaFoldDB" id="A0A367ZRC8"/>
<organism evidence="2 3">
    <name type="scientific">Candidatus Ozemobacter sibiricus</name>
    <dbReference type="NCBI Taxonomy" id="2268124"/>
    <lineage>
        <taxon>Bacteria</taxon>
        <taxon>Candidatus Ozemobacteria</taxon>
        <taxon>Candidatus Ozemobacterales</taxon>
        <taxon>Candidatus Ozemobacteraceae</taxon>
        <taxon>Candidatus Ozemobacter</taxon>
    </lineage>
</organism>
<evidence type="ECO:0000256" key="1">
    <source>
        <dbReference type="SAM" id="MobiDB-lite"/>
    </source>
</evidence>
<feature type="region of interest" description="Disordered" evidence="1">
    <location>
        <begin position="159"/>
        <end position="215"/>
    </location>
</feature>
<protein>
    <submittedName>
        <fullName evidence="2">Putative restriction /modification enzyme</fullName>
    </submittedName>
</protein>
<comment type="caution">
    <text evidence="2">The sequence shown here is derived from an EMBL/GenBank/DDBJ whole genome shotgun (WGS) entry which is preliminary data.</text>
</comment>